<comment type="caution">
    <text evidence="3">The sequence shown here is derived from an EMBL/GenBank/DDBJ whole genome shotgun (WGS) entry which is preliminary data.</text>
</comment>
<gene>
    <name evidence="3" type="ORF">BDA96_01G075000</name>
</gene>
<proteinExistence type="predicted"/>
<evidence type="ECO:0000313" key="4">
    <source>
        <dbReference type="Proteomes" id="UP000807115"/>
    </source>
</evidence>
<evidence type="ECO:0000259" key="2">
    <source>
        <dbReference type="Pfam" id="PF12274"/>
    </source>
</evidence>
<dbReference type="AlphaFoldDB" id="A0A921RXM0"/>
<organism evidence="3 4">
    <name type="scientific">Sorghum bicolor</name>
    <name type="common">Sorghum</name>
    <name type="synonym">Sorghum vulgare</name>
    <dbReference type="NCBI Taxonomy" id="4558"/>
    <lineage>
        <taxon>Eukaryota</taxon>
        <taxon>Viridiplantae</taxon>
        <taxon>Streptophyta</taxon>
        <taxon>Embryophyta</taxon>
        <taxon>Tracheophyta</taxon>
        <taxon>Spermatophyta</taxon>
        <taxon>Magnoliopsida</taxon>
        <taxon>Liliopsida</taxon>
        <taxon>Poales</taxon>
        <taxon>Poaceae</taxon>
        <taxon>PACMAD clade</taxon>
        <taxon>Panicoideae</taxon>
        <taxon>Andropogonodae</taxon>
        <taxon>Andropogoneae</taxon>
        <taxon>Sorghinae</taxon>
        <taxon>Sorghum</taxon>
    </lineage>
</organism>
<evidence type="ECO:0000313" key="3">
    <source>
        <dbReference type="EMBL" id="KAG0547380.1"/>
    </source>
</evidence>
<dbReference type="InterPro" id="IPR022059">
    <property type="entry name" value="DUF3615"/>
</dbReference>
<evidence type="ECO:0000256" key="1">
    <source>
        <dbReference type="SAM" id="MobiDB-lite"/>
    </source>
</evidence>
<feature type="domain" description="DUF3615" evidence="2">
    <location>
        <begin position="99"/>
        <end position="192"/>
    </location>
</feature>
<dbReference type="PANTHER" id="PTHR34710">
    <property type="entry name" value="OS03G0834100 PROTEIN"/>
    <property type="match status" value="1"/>
</dbReference>
<accession>A0A921RXM0</accession>
<dbReference type="KEGG" id="sbi:8084168"/>
<name>A0A921RXM0_SORBI</name>
<reference evidence="3" key="2">
    <citation type="submission" date="2020-10" db="EMBL/GenBank/DDBJ databases">
        <authorList>
            <person name="Cooper E.A."/>
            <person name="Brenton Z.W."/>
            <person name="Flinn B.S."/>
            <person name="Jenkins J."/>
            <person name="Shu S."/>
            <person name="Flowers D."/>
            <person name="Luo F."/>
            <person name="Wang Y."/>
            <person name="Xia P."/>
            <person name="Barry K."/>
            <person name="Daum C."/>
            <person name="Lipzen A."/>
            <person name="Yoshinaga Y."/>
            <person name="Schmutz J."/>
            <person name="Saski C."/>
            <person name="Vermerris W."/>
            <person name="Kresovich S."/>
        </authorList>
    </citation>
    <scope>NUCLEOTIDE SEQUENCE</scope>
</reference>
<dbReference type="Proteomes" id="UP000807115">
    <property type="component" value="Chromosome 1"/>
</dbReference>
<sequence>MAGPRDKGKAKAPRTGDAPDQAKRRRCGGAAAAPPLGLEVAARSGGSVHTKEIMAFDVAHNLRSGRRVLVPNTNKPGPLRFRKGEKPVYDVSWKIPACVKVALEHYNRLNEDVHELVKAVDGYVFLYNGEWMHVNFLAKSKQGTPKAFFAELKIEGMKKISCTMCTEMDPDDPQTAPFRGGCGGCPSRIFHPAAGGHTGAQPGVGGARAEDLGAAPGGACEEFASLFNVDAMAFA</sequence>
<dbReference type="Gramene" id="EER93365">
    <property type="protein sequence ID" value="EER93365"/>
    <property type="gene ID" value="SORBI_3001G072300"/>
</dbReference>
<dbReference type="OMA" id="MAGPRDK"/>
<reference evidence="3" key="1">
    <citation type="journal article" date="2019" name="BMC Genomics">
        <title>A new reference genome for Sorghum bicolor reveals high levels of sequence similarity between sweet and grain genotypes: implications for the genetics of sugar metabolism.</title>
        <authorList>
            <person name="Cooper E.A."/>
            <person name="Brenton Z.W."/>
            <person name="Flinn B.S."/>
            <person name="Jenkins J."/>
            <person name="Shu S."/>
            <person name="Flowers D."/>
            <person name="Luo F."/>
            <person name="Wang Y."/>
            <person name="Xia P."/>
            <person name="Barry K."/>
            <person name="Daum C."/>
            <person name="Lipzen A."/>
            <person name="Yoshinaga Y."/>
            <person name="Schmutz J."/>
            <person name="Saski C."/>
            <person name="Vermerris W."/>
            <person name="Kresovich S."/>
        </authorList>
    </citation>
    <scope>NUCLEOTIDE SEQUENCE</scope>
</reference>
<dbReference type="OrthoDB" id="688093at2759"/>
<dbReference type="PANTHER" id="PTHR34710:SF15">
    <property type="entry name" value="OS03G0834100 PROTEIN"/>
    <property type="match status" value="1"/>
</dbReference>
<dbReference type="EMBL" id="CM027680">
    <property type="protein sequence ID" value="KAG0547380.1"/>
    <property type="molecule type" value="Genomic_DNA"/>
</dbReference>
<feature type="region of interest" description="Disordered" evidence="1">
    <location>
        <begin position="1"/>
        <end position="30"/>
    </location>
</feature>
<protein>
    <recommendedName>
        <fullName evidence="2">DUF3615 domain-containing protein</fullName>
    </recommendedName>
</protein>
<dbReference type="Pfam" id="PF12274">
    <property type="entry name" value="DUF3615"/>
    <property type="match status" value="1"/>
</dbReference>